<dbReference type="GO" id="GO:0008270">
    <property type="term" value="F:zinc ion binding"/>
    <property type="evidence" value="ECO:0007669"/>
    <property type="project" value="UniProtKB-KW"/>
</dbReference>
<evidence type="ECO:0000313" key="8">
    <source>
        <dbReference type="Proteomes" id="UP001159428"/>
    </source>
</evidence>
<dbReference type="EMBL" id="CALNXJ010000027">
    <property type="protein sequence ID" value="CAH3132728.1"/>
    <property type="molecule type" value="Genomic_DNA"/>
</dbReference>
<proteinExistence type="predicted"/>
<evidence type="ECO:0000259" key="6">
    <source>
        <dbReference type="PROSITE" id="PS50950"/>
    </source>
</evidence>
<evidence type="ECO:0000256" key="4">
    <source>
        <dbReference type="ARBA" id="ARBA00023125"/>
    </source>
</evidence>
<reference evidence="7 8" key="1">
    <citation type="submission" date="2022-05" db="EMBL/GenBank/DDBJ databases">
        <authorList>
            <consortium name="Genoscope - CEA"/>
            <person name="William W."/>
        </authorList>
    </citation>
    <scope>NUCLEOTIDE SEQUENCE [LARGE SCALE GENOMIC DNA]</scope>
</reference>
<dbReference type="SUPFAM" id="SSF57716">
    <property type="entry name" value="Glucocorticoid receptor-like (DNA-binding domain)"/>
    <property type="match status" value="1"/>
</dbReference>
<dbReference type="Proteomes" id="UP001159428">
    <property type="component" value="Unassembled WGS sequence"/>
</dbReference>
<evidence type="ECO:0000256" key="3">
    <source>
        <dbReference type="ARBA" id="ARBA00022833"/>
    </source>
</evidence>
<accession>A0AAU9X0G4</accession>
<feature type="domain" description="THAP-type" evidence="6">
    <location>
        <begin position="1"/>
        <end position="91"/>
    </location>
</feature>
<dbReference type="AlphaFoldDB" id="A0AAU9X0G4"/>
<evidence type="ECO:0000256" key="1">
    <source>
        <dbReference type="ARBA" id="ARBA00022723"/>
    </source>
</evidence>
<keyword evidence="4 5" id="KW-0238">DNA-binding</keyword>
<evidence type="ECO:0000256" key="5">
    <source>
        <dbReference type="PROSITE-ProRule" id="PRU00309"/>
    </source>
</evidence>
<sequence length="160" mass="18585">MVLCLFVDCHARSGRDKDVSFFKVPVIDRKNGEEAEELSTEHRTKLITAISRDDLTEQILKNDRVCCRHFVSSHPAKPWDKYNVDWVPTLNLRHTKRKAEDMGKAVQERAERAKVRRKKKLNEAKTMIKENRLRLNDEGTQVSNILFTSTSDDLDTTTEE</sequence>
<dbReference type="GO" id="GO:0003677">
    <property type="term" value="F:DNA binding"/>
    <property type="evidence" value="ECO:0007669"/>
    <property type="project" value="UniProtKB-UniRule"/>
</dbReference>
<keyword evidence="3" id="KW-0862">Zinc</keyword>
<gene>
    <name evidence="7" type="ORF">PMEA_00014969</name>
</gene>
<organism evidence="7 8">
    <name type="scientific">Pocillopora meandrina</name>
    <dbReference type="NCBI Taxonomy" id="46732"/>
    <lineage>
        <taxon>Eukaryota</taxon>
        <taxon>Metazoa</taxon>
        <taxon>Cnidaria</taxon>
        <taxon>Anthozoa</taxon>
        <taxon>Hexacorallia</taxon>
        <taxon>Scleractinia</taxon>
        <taxon>Astrocoeniina</taxon>
        <taxon>Pocilloporidae</taxon>
        <taxon>Pocillopora</taxon>
    </lineage>
</organism>
<comment type="caution">
    <text evidence="7">The sequence shown here is derived from an EMBL/GenBank/DDBJ whole genome shotgun (WGS) entry which is preliminary data.</text>
</comment>
<dbReference type="PROSITE" id="PS50950">
    <property type="entry name" value="ZF_THAP"/>
    <property type="match status" value="1"/>
</dbReference>
<keyword evidence="2 5" id="KW-0863">Zinc-finger</keyword>
<evidence type="ECO:0000313" key="7">
    <source>
        <dbReference type="EMBL" id="CAH3132728.1"/>
    </source>
</evidence>
<dbReference type="Pfam" id="PF05485">
    <property type="entry name" value="THAP"/>
    <property type="match status" value="1"/>
</dbReference>
<dbReference type="InterPro" id="IPR006612">
    <property type="entry name" value="THAP_Znf"/>
</dbReference>
<dbReference type="SMART" id="SM00980">
    <property type="entry name" value="THAP"/>
    <property type="match status" value="1"/>
</dbReference>
<feature type="non-terminal residue" evidence="7">
    <location>
        <position position="160"/>
    </location>
</feature>
<name>A0AAU9X0G4_9CNID</name>
<keyword evidence="8" id="KW-1185">Reference proteome</keyword>
<evidence type="ECO:0000256" key="2">
    <source>
        <dbReference type="ARBA" id="ARBA00022771"/>
    </source>
</evidence>
<protein>
    <recommendedName>
        <fullName evidence="6">THAP-type domain-containing protein</fullName>
    </recommendedName>
</protein>
<keyword evidence="1" id="KW-0479">Metal-binding</keyword>